<evidence type="ECO:0000313" key="1">
    <source>
        <dbReference type="EMBL" id="QJR28218.1"/>
    </source>
</evidence>
<organism evidence="1 2">
    <name type="scientific">Limnobacter profundi</name>
    <dbReference type="NCBI Taxonomy" id="2732163"/>
    <lineage>
        <taxon>Bacteria</taxon>
        <taxon>Pseudomonadati</taxon>
        <taxon>Pseudomonadota</taxon>
        <taxon>Betaproteobacteria</taxon>
        <taxon>Burkholderiales</taxon>
        <taxon>Burkholderiaceae</taxon>
        <taxon>Limnobacter</taxon>
    </lineage>
</organism>
<sequence>MPKKASSRKFYCLKKREVVSLKSQNQWDTEIEYLGKNYDFTHLKPISIAVNKPEKPGLYPALNFELVVIFDCHVTTETFSNQNPSQLNDSDLFWLDKGEHLRVFCPLRYEKSKFVSTLVNEAANGKRHVYLTNGDNAMVCEIEGGGSKKYYVIYFDLQMISKSANDNPKKFRMYVQSAYIKEFKPNRGSQVYVAAMCAESIAKLESKFRKN</sequence>
<dbReference type="RefSeq" id="WP_171096872.1">
    <property type="nucleotide sequence ID" value="NZ_CP053084.1"/>
</dbReference>
<reference evidence="1 2" key="1">
    <citation type="submission" date="2020-05" db="EMBL/GenBank/DDBJ databases">
        <title>Compete genome of Limnobacter sp. SAORIC-580.</title>
        <authorList>
            <person name="Song J."/>
            <person name="Cho J.-C."/>
        </authorList>
    </citation>
    <scope>NUCLEOTIDE SEQUENCE [LARGE SCALE GENOMIC DNA]</scope>
    <source>
        <strain evidence="1 2">SAORIC-580</strain>
    </source>
</reference>
<gene>
    <name evidence="1" type="ORF">HKT17_00105</name>
</gene>
<dbReference type="Proteomes" id="UP000501130">
    <property type="component" value="Chromosome"/>
</dbReference>
<accession>A0ABX6N1V8</accession>
<dbReference type="EMBL" id="CP053084">
    <property type="protein sequence ID" value="QJR28218.1"/>
    <property type="molecule type" value="Genomic_DNA"/>
</dbReference>
<keyword evidence="2" id="KW-1185">Reference proteome</keyword>
<proteinExistence type="predicted"/>
<name>A0ABX6N1V8_9BURK</name>
<protein>
    <submittedName>
        <fullName evidence="1">Uncharacterized protein</fullName>
    </submittedName>
</protein>
<evidence type="ECO:0000313" key="2">
    <source>
        <dbReference type="Proteomes" id="UP000501130"/>
    </source>
</evidence>